<dbReference type="Proteomes" id="UP000033220">
    <property type="component" value="Chromosome DSM 122"/>
</dbReference>
<dbReference type="STRING" id="1150469.RSPPHO_00880"/>
<dbReference type="PATRIC" id="fig|1150469.3.peg.1014"/>
<organism evidence="1 2">
    <name type="scientific">Pararhodospirillum photometricum DSM 122</name>
    <dbReference type="NCBI Taxonomy" id="1150469"/>
    <lineage>
        <taxon>Bacteria</taxon>
        <taxon>Pseudomonadati</taxon>
        <taxon>Pseudomonadota</taxon>
        <taxon>Alphaproteobacteria</taxon>
        <taxon>Rhodospirillales</taxon>
        <taxon>Rhodospirillaceae</taxon>
        <taxon>Pararhodospirillum</taxon>
    </lineage>
</organism>
<gene>
    <name evidence="1" type="ORF">RSPPHO_00880</name>
</gene>
<keyword evidence="2" id="KW-1185">Reference proteome</keyword>
<evidence type="ECO:0000313" key="2">
    <source>
        <dbReference type="Proteomes" id="UP000033220"/>
    </source>
</evidence>
<accession>H6SRH7</accession>
<dbReference type="HOGENOM" id="CLU_109823_0_0_5"/>
<reference evidence="1 2" key="1">
    <citation type="submission" date="2012-02" db="EMBL/GenBank/DDBJ databases">
        <title>Shotgun genome sequence of Phaeospirillum photometricum DSM 122.</title>
        <authorList>
            <person name="Duquesne K."/>
            <person name="Sturgis J."/>
        </authorList>
    </citation>
    <scope>NUCLEOTIDE SEQUENCE [LARGE SCALE GENOMIC DNA]</scope>
    <source>
        <strain evidence="2">DSM122</strain>
    </source>
</reference>
<evidence type="ECO:0000313" key="1">
    <source>
        <dbReference type="EMBL" id="CCG07506.1"/>
    </source>
</evidence>
<protein>
    <submittedName>
        <fullName evidence="1">Uncharacterized protein</fullName>
    </submittedName>
</protein>
<sequence>MAWSGGAWHGSRLVLGCPSRPVSARVFRTACGSPRPSGPSSMSPREAQEFRVVQELENFLLLLEQRIIALAKCTLILQRHDDLPPRFDDFTRTRSLTSECLAFSIVIERRIDQLPEPRQSRVRDRFDTLTVRIWATLLEGSLTFLKAIAREEHLPLGSREVFLHEIKTLYDAYNTLNQERYVGKVEEETLRKCKSAEKILHKIIERAPRLLDLSVPQAD</sequence>
<proteinExistence type="predicted"/>
<dbReference type="AlphaFoldDB" id="H6SRH7"/>
<dbReference type="EMBL" id="HE663493">
    <property type="protein sequence ID" value="CCG07506.1"/>
    <property type="molecule type" value="Genomic_DNA"/>
</dbReference>
<name>H6SRH7_PARPM</name>
<dbReference type="eggNOG" id="ENOG5033372">
    <property type="taxonomic scope" value="Bacteria"/>
</dbReference>
<dbReference type="KEGG" id="rpm:RSPPHO_00880"/>